<dbReference type="EMBL" id="JAWDJW010001084">
    <property type="protein sequence ID" value="KAK3079533.1"/>
    <property type="molecule type" value="Genomic_DNA"/>
</dbReference>
<gene>
    <name evidence="1" type="ORF">LTS18_004620</name>
</gene>
<reference evidence="1" key="1">
    <citation type="submission" date="2024-09" db="EMBL/GenBank/DDBJ databases">
        <title>Black Yeasts Isolated from many extreme environments.</title>
        <authorList>
            <person name="Coleine C."/>
            <person name="Stajich J.E."/>
            <person name="Selbmann L."/>
        </authorList>
    </citation>
    <scope>NUCLEOTIDE SEQUENCE</scope>
    <source>
        <strain evidence="1">CCFEE 5737</strain>
    </source>
</reference>
<accession>A0ACC3DSA4</accession>
<evidence type="ECO:0000313" key="1">
    <source>
        <dbReference type="EMBL" id="KAK3079533.1"/>
    </source>
</evidence>
<dbReference type="Proteomes" id="UP001186974">
    <property type="component" value="Unassembled WGS sequence"/>
</dbReference>
<organism evidence="1 2">
    <name type="scientific">Coniosporium uncinatum</name>
    <dbReference type="NCBI Taxonomy" id="93489"/>
    <lineage>
        <taxon>Eukaryota</taxon>
        <taxon>Fungi</taxon>
        <taxon>Dikarya</taxon>
        <taxon>Ascomycota</taxon>
        <taxon>Pezizomycotina</taxon>
        <taxon>Dothideomycetes</taxon>
        <taxon>Dothideomycetes incertae sedis</taxon>
        <taxon>Coniosporium</taxon>
    </lineage>
</organism>
<sequence length="317" mass="34057">MNPAGQMQQQQGPRRYDGQNGNPDYNIANGGHYGASASIAAQGHAPDPGVFTGQWANVNQGLTGTYRDILNTYWQHQVAKLETDEHDYKIHQLPLARIKKVMKADPEVKMISAEAPILFAKGCDIFITELTMRAWIHAEENKRRTLQRSDIASALMKSDMFDFLIDIVPREEAASHKRSGGQSSAAAAAAAQASAAVPPGQPHQQTGMHPPPPQMPPDYGMGAQMQHPGEEYQQPGVQNVYGAPPGMQAQGAPYGHHAQGGQMFGGDVYGYGMGQQQMLYGGQRPPDPTGGDHGYGQPPGGPGAGDEDAEGEREDYA</sequence>
<keyword evidence="2" id="KW-1185">Reference proteome</keyword>
<proteinExistence type="predicted"/>
<protein>
    <submittedName>
        <fullName evidence="1">Uncharacterized protein</fullName>
    </submittedName>
</protein>
<name>A0ACC3DSA4_9PEZI</name>
<comment type="caution">
    <text evidence="1">The sequence shown here is derived from an EMBL/GenBank/DDBJ whole genome shotgun (WGS) entry which is preliminary data.</text>
</comment>
<evidence type="ECO:0000313" key="2">
    <source>
        <dbReference type="Proteomes" id="UP001186974"/>
    </source>
</evidence>